<evidence type="ECO:0000256" key="7">
    <source>
        <dbReference type="SAM" id="MobiDB-lite"/>
    </source>
</evidence>
<dbReference type="PANTHER" id="PTHR12135:SF0">
    <property type="entry name" value="DNA REPAIR PROTEIN COMPLEMENTING XP-C CELLS"/>
    <property type="match status" value="1"/>
</dbReference>
<keyword evidence="6" id="KW-0175">Coiled coil</keyword>
<dbReference type="InterPro" id="IPR018326">
    <property type="entry name" value="Rad4_beta-hairpin_dom1"/>
</dbReference>
<evidence type="ECO:0000256" key="6">
    <source>
        <dbReference type="SAM" id="Coils"/>
    </source>
</evidence>
<dbReference type="VEuPathDB" id="FungiDB:ASPGLDRAFT_56452"/>
<feature type="compositionally biased region" description="Acidic residues" evidence="7">
    <location>
        <begin position="740"/>
        <end position="762"/>
    </location>
</feature>
<protein>
    <recommendedName>
        <fullName evidence="13">Rad4 beta-hairpin domain-containing protein</fullName>
    </recommendedName>
</protein>
<dbReference type="GO" id="GO:0000111">
    <property type="term" value="C:nucleotide-excision repair factor 2 complex"/>
    <property type="evidence" value="ECO:0007669"/>
    <property type="project" value="TreeGrafter"/>
</dbReference>
<dbReference type="InterPro" id="IPR018325">
    <property type="entry name" value="Rad4/PNGase_transGLS-fold"/>
</dbReference>
<accession>A0A1L9VPN2</accession>
<dbReference type="Gene3D" id="3.90.260.10">
    <property type="entry name" value="Transglutaminase-like"/>
    <property type="match status" value="1"/>
</dbReference>
<evidence type="ECO:0000256" key="5">
    <source>
        <dbReference type="ARBA" id="ARBA00023242"/>
    </source>
</evidence>
<dbReference type="Gene3D" id="2.20.20.110">
    <property type="entry name" value="Rad4, beta-hairpin domain BHD1"/>
    <property type="match status" value="1"/>
</dbReference>
<reference evidence="12" key="1">
    <citation type="journal article" date="2017" name="Genome Biol.">
        <title>Comparative genomics reveals high biological diversity and specific adaptations in the industrially and medically important fungal genus Aspergillus.</title>
        <authorList>
            <person name="de Vries R.P."/>
            <person name="Riley R."/>
            <person name="Wiebenga A."/>
            <person name="Aguilar-Osorio G."/>
            <person name="Amillis S."/>
            <person name="Uchima C.A."/>
            <person name="Anderluh G."/>
            <person name="Asadollahi M."/>
            <person name="Askin M."/>
            <person name="Barry K."/>
            <person name="Battaglia E."/>
            <person name="Bayram O."/>
            <person name="Benocci T."/>
            <person name="Braus-Stromeyer S.A."/>
            <person name="Caldana C."/>
            <person name="Canovas D."/>
            <person name="Cerqueira G.C."/>
            <person name="Chen F."/>
            <person name="Chen W."/>
            <person name="Choi C."/>
            <person name="Clum A."/>
            <person name="Dos Santos R.A."/>
            <person name="Damasio A.R."/>
            <person name="Diallinas G."/>
            <person name="Emri T."/>
            <person name="Fekete E."/>
            <person name="Flipphi M."/>
            <person name="Freyberg S."/>
            <person name="Gallo A."/>
            <person name="Gournas C."/>
            <person name="Habgood R."/>
            <person name="Hainaut M."/>
            <person name="Harispe M.L."/>
            <person name="Henrissat B."/>
            <person name="Hilden K.S."/>
            <person name="Hope R."/>
            <person name="Hossain A."/>
            <person name="Karabika E."/>
            <person name="Karaffa L."/>
            <person name="Karanyi Z."/>
            <person name="Krasevec N."/>
            <person name="Kuo A."/>
            <person name="Kusch H."/>
            <person name="LaButti K."/>
            <person name="Lagendijk E.L."/>
            <person name="Lapidus A."/>
            <person name="Levasseur A."/>
            <person name="Lindquist E."/>
            <person name="Lipzen A."/>
            <person name="Logrieco A.F."/>
            <person name="MacCabe A."/>
            <person name="Maekelae M.R."/>
            <person name="Malavazi I."/>
            <person name="Melin P."/>
            <person name="Meyer V."/>
            <person name="Mielnichuk N."/>
            <person name="Miskei M."/>
            <person name="Molnar A.P."/>
            <person name="Mule G."/>
            <person name="Ngan C.Y."/>
            <person name="Orejas M."/>
            <person name="Orosz E."/>
            <person name="Ouedraogo J.P."/>
            <person name="Overkamp K.M."/>
            <person name="Park H.-S."/>
            <person name="Perrone G."/>
            <person name="Piumi F."/>
            <person name="Punt P.J."/>
            <person name="Ram A.F."/>
            <person name="Ramon A."/>
            <person name="Rauscher S."/>
            <person name="Record E."/>
            <person name="Riano-Pachon D.M."/>
            <person name="Robert V."/>
            <person name="Roehrig J."/>
            <person name="Ruller R."/>
            <person name="Salamov A."/>
            <person name="Salih N.S."/>
            <person name="Samson R.A."/>
            <person name="Sandor E."/>
            <person name="Sanguinetti M."/>
            <person name="Schuetze T."/>
            <person name="Sepcic K."/>
            <person name="Shelest E."/>
            <person name="Sherlock G."/>
            <person name="Sophianopoulou V."/>
            <person name="Squina F.M."/>
            <person name="Sun H."/>
            <person name="Susca A."/>
            <person name="Todd R.B."/>
            <person name="Tsang A."/>
            <person name="Unkles S.E."/>
            <person name="van de Wiele N."/>
            <person name="van Rossen-Uffink D."/>
            <person name="Oliveira J.V."/>
            <person name="Vesth T.C."/>
            <person name="Visser J."/>
            <person name="Yu J.-H."/>
            <person name="Zhou M."/>
            <person name="Andersen M.R."/>
            <person name="Archer D.B."/>
            <person name="Baker S.E."/>
            <person name="Benoit I."/>
            <person name="Brakhage A.A."/>
            <person name="Braus G.H."/>
            <person name="Fischer R."/>
            <person name="Frisvad J.C."/>
            <person name="Goldman G.H."/>
            <person name="Houbraken J."/>
            <person name="Oakley B."/>
            <person name="Pocsi I."/>
            <person name="Scazzocchio C."/>
            <person name="Seiboth B."/>
            <person name="vanKuyk P.A."/>
            <person name="Wortman J."/>
            <person name="Dyer P.S."/>
            <person name="Grigoriev I.V."/>
        </authorList>
    </citation>
    <scope>NUCLEOTIDE SEQUENCE [LARGE SCALE GENOMIC DNA]</scope>
    <source>
        <strain evidence="12">CBS 516.65</strain>
    </source>
</reference>
<feature type="region of interest" description="Disordered" evidence="7">
    <location>
        <begin position="332"/>
        <end position="380"/>
    </location>
</feature>
<dbReference type="InterPro" id="IPR004583">
    <property type="entry name" value="DNA_repair_Rad4"/>
</dbReference>
<dbReference type="RefSeq" id="XP_022402563.1">
    <property type="nucleotide sequence ID" value="XM_022548197.1"/>
</dbReference>
<dbReference type="SUPFAM" id="SSF54001">
    <property type="entry name" value="Cysteine proteinases"/>
    <property type="match status" value="1"/>
</dbReference>
<name>A0A1L9VPN2_ASPGL</name>
<feature type="coiled-coil region" evidence="6">
    <location>
        <begin position="691"/>
        <end position="718"/>
    </location>
</feature>
<dbReference type="GO" id="GO:0005737">
    <property type="term" value="C:cytoplasm"/>
    <property type="evidence" value="ECO:0007669"/>
    <property type="project" value="TreeGrafter"/>
</dbReference>
<gene>
    <name evidence="11" type="ORF">ASPGLDRAFT_56452</name>
</gene>
<dbReference type="Pfam" id="PF10403">
    <property type="entry name" value="BHD_1"/>
    <property type="match status" value="1"/>
</dbReference>
<dbReference type="STRING" id="1160497.A0A1L9VPN2"/>
<dbReference type="GO" id="GO:0006289">
    <property type="term" value="P:nucleotide-excision repair"/>
    <property type="evidence" value="ECO:0007669"/>
    <property type="project" value="InterPro"/>
</dbReference>
<dbReference type="InterPro" id="IPR018328">
    <property type="entry name" value="Rad4_beta-hairpin_dom3"/>
</dbReference>
<dbReference type="GO" id="GO:0071942">
    <property type="term" value="C:XPC complex"/>
    <property type="evidence" value="ECO:0007669"/>
    <property type="project" value="TreeGrafter"/>
</dbReference>
<feature type="domain" description="Rad4 beta-hairpin" evidence="10">
    <location>
        <begin position="624"/>
        <end position="698"/>
    </location>
</feature>
<dbReference type="Pfam" id="PF10405">
    <property type="entry name" value="BHD_3"/>
    <property type="match status" value="1"/>
</dbReference>
<feature type="compositionally biased region" description="Polar residues" evidence="7">
    <location>
        <begin position="921"/>
        <end position="930"/>
    </location>
</feature>
<evidence type="ECO:0000259" key="9">
    <source>
        <dbReference type="SMART" id="SM01031"/>
    </source>
</evidence>
<feature type="compositionally biased region" description="Basic and acidic residues" evidence="7">
    <location>
        <begin position="22"/>
        <end position="53"/>
    </location>
</feature>
<dbReference type="InterPro" id="IPR042488">
    <property type="entry name" value="Rad4_BHD3_sf"/>
</dbReference>
<evidence type="ECO:0000256" key="4">
    <source>
        <dbReference type="ARBA" id="ARBA00023204"/>
    </source>
</evidence>
<dbReference type="AlphaFoldDB" id="A0A1L9VPN2"/>
<feature type="region of interest" description="Disordered" evidence="7">
    <location>
        <begin position="740"/>
        <end position="777"/>
    </location>
</feature>
<dbReference type="Gene3D" id="3.30.60.290">
    <property type="entry name" value="Rad4, beta-hairpin domain BHD2"/>
    <property type="match status" value="1"/>
</dbReference>
<proteinExistence type="inferred from homology"/>
<evidence type="ECO:0008006" key="13">
    <source>
        <dbReference type="Google" id="ProtNLM"/>
    </source>
</evidence>
<dbReference type="GO" id="GO:0003684">
    <property type="term" value="F:damaged DNA binding"/>
    <property type="evidence" value="ECO:0007669"/>
    <property type="project" value="InterPro"/>
</dbReference>
<dbReference type="InterPro" id="IPR038765">
    <property type="entry name" value="Papain-like_cys_pep_sf"/>
</dbReference>
<organism evidence="11 12">
    <name type="scientific">Aspergillus glaucus CBS 516.65</name>
    <dbReference type="NCBI Taxonomy" id="1160497"/>
    <lineage>
        <taxon>Eukaryota</taxon>
        <taxon>Fungi</taxon>
        <taxon>Dikarya</taxon>
        <taxon>Ascomycota</taxon>
        <taxon>Pezizomycotina</taxon>
        <taxon>Eurotiomycetes</taxon>
        <taxon>Eurotiomycetidae</taxon>
        <taxon>Eurotiales</taxon>
        <taxon>Aspergillaceae</taxon>
        <taxon>Aspergillus</taxon>
        <taxon>Aspergillus subgen. Aspergillus</taxon>
    </lineage>
</organism>
<evidence type="ECO:0000313" key="12">
    <source>
        <dbReference type="Proteomes" id="UP000184300"/>
    </source>
</evidence>
<dbReference type="SMART" id="SM01031">
    <property type="entry name" value="BHD_2"/>
    <property type="match status" value="1"/>
</dbReference>
<dbReference type="SMART" id="SM01030">
    <property type="entry name" value="BHD_1"/>
    <property type="match status" value="1"/>
</dbReference>
<feature type="domain" description="Rad4 beta-hairpin" evidence="8">
    <location>
        <begin position="497"/>
        <end position="557"/>
    </location>
</feature>
<dbReference type="GO" id="GO:0006298">
    <property type="term" value="P:mismatch repair"/>
    <property type="evidence" value="ECO:0007669"/>
    <property type="project" value="TreeGrafter"/>
</dbReference>
<keyword evidence="12" id="KW-1185">Reference proteome</keyword>
<evidence type="ECO:0000313" key="11">
    <source>
        <dbReference type="EMBL" id="OJJ85869.1"/>
    </source>
</evidence>
<sequence>MVRRTAPARSNRGGAARRRQTRRQERDDEIPEVYREMLAEAEARESQEAEAGRSNKRRKVGERSTSPSRPEPAGQEANPPETSEDVGRQIQTAYDSTASEESDMEWEEVDIQQAPSNSIQTVPYSADEPLQITLDQHKDTGKRIVSRRKPVTGAEKKLRLDVHKAHLLCLLGHVHIRNLWCNDELVQGFLKQMLHRKVKDLLNPAEDKPQYTRSITFVDGLNQASEAFARRFKTIKPGLQRAHWADDLNSLNQRVEAILSNAEVLLSRDDFRKQAETLQGSRDFGTQLFCALLRSVAVEARLVCSLQPLPFSGATTTGPKKPESQSIIISAYDNEVDEQSQSDATRNPAPRKRRLGQPRFAPSSKAPKTSVRTGPRPSLKESSYPVFWVEAYNDAVQKWIPVDPLVTKSLAKPSKFEPPASDQYNVMSYVVAFEEDASARDVTRRYAKAFSAKTRKLRVESTRNGERWWGRALRYYEKPFLEDRDGTEVSELTAKVAAEPMPRNVQDFKNHPIYALEQHLRRNEVVHPKRVIGQVSLGKSGSKGQKLEPVYRRTDIHACRSADGWYRLGRDIKIGEQPLKRVRANRNKFSINDDGEDDGTTEVPVYAHFQTNVYRPPPVVQGKIPKNVYGNLDIYTPTMVPPGGFHINHPAASQAAKILGIDYADAVTGFDFKGRHGTAIIRGAIIASEYREALEEVLNGLEHERLQAELEVKSAEALGMWKHFLLKLRIAERVKGYAVEGEEGEDETAIDADDASYGESEEGGGGFFPEPDQAVSSRRPVSTFRDGMEPDSPVYVGGGFVPESGFEDDEALGGGFEPEPDFENDEALGGGFIPEETPQDTTEPQPLLPSNTVGDTEYTNTAHRKEPSHFNLVVVPHKQPDSAGNMGPGGSVRSTVETASLMPEIQEETPGQDVFKDNGNPPGTVSTDPTATEDPEVVSEEVAPRDALPAQSRASQEDNPSEHSDNEEGSLLSEDPEDEDAIPEWLM</sequence>
<evidence type="ECO:0000256" key="2">
    <source>
        <dbReference type="ARBA" id="ARBA00009525"/>
    </source>
</evidence>
<dbReference type="SMART" id="SM01032">
    <property type="entry name" value="BHD_3"/>
    <property type="match status" value="1"/>
</dbReference>
<dbReference type="Pfam" id="PF10404">
    <property type="entry name" value="BHD_2"/>
    <property type="match status" value="1"/>
</dbReference>
<evidence type="ECO:0000256" key="1">
    <source>
        <dbReference type="ARBA" id="ARBA00004123"/>
    </source>
</evidence>
<dbReference type="EMBL" id="KV878893">
    <property type="protein sequence ID" value="OJJ85869.1"/>
    <property type="molecule type" value="Genomic_DNA"/>
</dbReference>
<dbReference type="Pfam" id="PF03835">
    <property type="entry name" value="Rad4"/>
    <property type="match status" value="1"/>
</dbReference>
<keyword evidence="5" id="KW-0539">Nucleus</keyword>
<dbReference type="InterPro" id="IPR018327">
    <property type="entry name" value="BHD_2"/>
</dbReference>
<dbReference type="GeneID" id="34464458"/>
<dbReference type="PANTHER" id="PTHR12135">
    <property type="entry name" value="DNA REPAIR PROTEIN XP-C / RAD4"/>
    <property type="match status" value="1"/>
</dbReference>
<dbReference type="Gene3D" id="3.30.70.2460">
    <property type="entry name" value="Rad4, beta-hairpin domain BHD3"/>
    <property type="match status" value="1"/>
</dbReference>
<feature type="domain" description="Rad4 beta-hairpin" evidence="9">
    <location>
        <begin position="559"/>
        <end position="617"/>
    </location>
</feature>
<evidence type="ECO:0000259" key="10">
    <source>
        <dbReference type="SMART" id="SM01032"/>
    </source>
</evidence>
<feature type="compositionally biased region" description="Polar residues" evidence="7">
    <location>
        <begin position="839"/>
        <end position="861"/>
    </location>
</feature>
<feature type="region of interest" description="Disordered" evidence="7">
    <location>
        <begin position="810"/>
        <end position="987"/>
    </location>
</feature>
<feature type="region of interest" description="Disordered" evidence="7">
    <location>
        <begin position="1"/>
        <end position="87"/>
    </location>
</feature>
<dbReference type="OrthoDB" id="300780at2759"/>
<dbReference type="GO" id="GO:0003697">
    <property type="term" value="F:single-stranded DNA binding"/>
    <property type="evidence" value="ECO:0007669"/>
    <property type="project" value="TreeGrafter"/>
</dbReference>
<evidence type="ECO:0000256" key="3">
    <source>
        <dbReference type="ARBA" id="ARBA00022763"/>
    </source>
</evidence>
<dbReference type="FunFam" id="2.20.20.110:FF:000003">
    <property type="entry name" value="Putative DNA repair protein Rad4"/>
    <property type="match status" value="1"/>
</dbReference>
<comment type="similarity">
    <text evidence="2">Belongs to the XPC family.</text>
</comment>
<keyword evidence="4" id="KW-0234">DNA repair</keyword>
<dbReference type="Proteomes" id="UP000184300">
    <property type="component" value="Unassembled WGS sequence"/>
</dbReference>
<keyword evidence="3" id="KW-0227">DNA damage</keyword>
<comment type="subcellular location">
    <subcellularLocation>
        <location evidence="1">Nucleus</location>
    </subcellularLocation>
</comment>
<dbReference type="InterPro" id="IPR036985">
    <property type="entry name" value="Transglutaminase-like_sf"/>
</dbReference>
<feature type="compositionally biased region" description="Acidic residues" evidence="7">
    <location>
        <begin position="974"/>
        <end position="987"/>
    </location>
</feature>
<evidence type="ECO:0000259" key="8">
    <source>
        <dbReference type="SMART" id="SM01030"/>
    </source>
</evidence>